<evidence type="ECO:0000256" key="8">
    <source>
        <dbReference type="ARBA" id="ARBA00034078"/>
    </source>
</evidence>
<feature type="compositionally biased region" description="Low complexity" evidence="10">
    <location>
        <begin position="256"/>
        <end position="265"/>
    </location>
</feature>
<feature type="binding site" evidence="9">
    <location>
        <position position="128"/>
    </location>
    <ligand>
        <name>[2Fe-2S] cluster</name>
        <dbReference type="ChEBI" id="CHEBI:190135"/>
    </ligand>
</feature>
<dbReference type="Pfam" id="PF01257">
    <property type="entry name" value="2Fe-2S_thioredx"/>
    <property type="match status" value="1"/>
</dbReference>
<feature type="binding site" evidence="9">
    <location>
        <position position="169"/>
    </location>
    <ligand>
        <name>[2Fe-2S] cluster</name>
        <dbReference type="ChEBI" id="CHEBI:190135"/>
    </ligand>
</feature>
<keyword evidence="11" id="KW-0830">Ubiquinone</keyword>
<dbReference type="Gene3D" id="3.40.30.10">
    <property type="entry name" value="Glutaredoxin"/>
    <property type="match status" value="1"/>
</dbReference>
<keyword evidence="2 9" id="KW-0001">2Fe-2S</keyword>
<dbReference type="InterPro" id="IPR042128">
    <property type="entry name" value="NuoE_dom"/>
</dbReference>
<dbReference type="FunFam" id="1.10.10.1590:FF:000001">
    <property type="entry name" value="NADH-quinone oxidoreductase subunit E"/>
    <property type="match status" value="1"/>
</dbReference>
<dbReference type="Proteomes" id="UP000051952">
    <property type="component" value="Unassembled WGS sequence"/>
</dbReference>
<dbReference type="AlphaFoldDB" id="A0A0S4KI12"/>
<dbReference type="PANTHER" id="PTHR10371:SF3">
    <property type="entry name" value="NADH DEHYDROGENASE [UBIQUINONE] FLAVOPROTEIN 2, MITOCHONDRIAL"/>
    <property type="match status" value="1"/>
</dbReference>
<keyword evidence="4" id="KW-1278">Translocase</keyword>
<protein>
    <submittedName>
        <fullName evidence="11">NADH-ubiquinone oxidoreductase, mitochondrial, putative</fullName>
    </submittedName>
</protein>
<evidence type="ECO:0000256" key="3">
    <source>
        <dbReference type="ARBA" id="ARBA00022723"/>
    </source>
</evidence>
<dbReference type="PROSITE" id="PS01099">
    <property type="entry name" value="COMPLEX1_24K"/>
    <property type="match status" value="1"/>
</dbReference>
<dbReference type="OMA" id="ERTMHYL"/>
<dbReference type="NCBIfam" id="TIGR01958">
    <property type="entry name" value="nuoE_fam"/>
    <property type="match status" value="1"/>
</dbReference>
<keyword evidence="7" id="KW-0520">NAD</keyword>
<dbReference type="GO" id="GO:1902494">
    <property type="term" value="C:catalytic complex"/>
    <property type="evidence" value="ECO:0007669"/>
    <property type="project" value="UniProtKB-ARBA"/>
</dbReference>
<dbReference type="GO" id="GO:0098796">
    <property type="term" value="C:membrane protein complex"/>
    <property type="evidence" value="ECO:0007669"/>
    <property type="project" value="UniProtKB-ARBA"/>
</dbReference>
<dbReference type="GO" id="GO:0003954">
    <property type="term" value="F:NADH dehydrogenase activity"/>
    <property type="evidence" value="ECO:0007669"/>
    <property type="project" value="TreeGrafter"/>
</dbReference>
<evidence type="ECO:0000256" key="2">
    <source>
        <dbReference type="ARBA" id="ARBA00022714"/>
    </source>
</evidence>
<dbReference type="InterPro" id="IPR041921">
    <property type="entry name" value="NuoE_N"/>
</dbReference>
<keyword evidence="5 9" id="KW-0408">Iron</keyword>
<dbReference type="Gene3D" id="1.10.10.1590">
    <property type="entry name" value="NADH-quinone oxidoreductase subunit E"/>
    <property type="match status" value="1"/>
</dbReference>
<evidence type="ECO:0000256" key="7">
    <source>
        <dbReference type="ARBA" id="ARBA00023027"/>
    </source>
</evidence>
<dbReference type="GO" id="GO:0008137">
    <property type="term" value="F:NADH dehydrogenase (ubiquinone) activity"/>
    <property type="evidence" value="ECO:0007669"/>
    <property type="project" value="UniProtKB-ARBA"/>
</dbReference>
<proteinExistence type="inferred from homology"/>
<keyword evidence="12" id="KW-1185">Reference proteome</keyword>
<dbReference type="FunFam" id="3.40.30.10:FF:000022">
    <property type="entry name" value="NADH dehydrogenase flavoprotein 2, mitochondrial"/>
    <property type="match status" value="1"/>
</dbReference>
<evidence type="ECO:0000256" key="4">
    <source>
        <dbReference type="ARBA" id="ARBA00022967"/>
    </source>
</evidence>
<comment type="cofactor">
    <cofactor evidence="9">
        <name>[2Fe-2S] cluster</name>
        <dbReference type="ChEBI" id="CHEBI:190135"/>
    </cofactor>
    <text evidence="9">Binds 1 [2Fe-2S] cluster.</text>
</comment>
<evidence type="ECO:0000256" key="9">
    <source>
        <dbReference type="PIRSR" id="PIRSR000216-1"/>
    </source>
</evidence>
<dbReference type="CDD" id="cd03064">
    <property type="entry name" value="TRX_Fd_NuoE"/>
    <property type="match status" value="1"/>
</dbReference>
<dbReference type="GO" id="GO:0046872">
    <property type="term" value="F:metal ion binding"/>
    <property type="evidence" value="ECO:0007669"/>
    <property type="project" value="UniProtKB-KW"/>
</dbReference>
<evidence type="ECO:0000256" key="10">
    <source>
        <dbReference type="SAM" id="MobiDB-lite"/>
    </source>
</evidence>
<comment type="similarity">
    <text evidence="1">Belongs to the complex I 24 kDa subunit family.</text>
</comment>
<dbReference type="GO" id="GO:0005743">
    <property type="term" value="C:mitochondrial inner membrane"/>
    <property type="evidence" value="ECO:0007669"/>
    <property type="project" value="UniProtKB-ARBA"/>
</dbReference>
<name>A0A0S4KI12_BODSA</name>
<accession>A0A0S4KI12</accession>
<dbReference type="VEuPathDB" id="TriTrypDB:BSAL_63620"/>
<reference evidence="12" key="1">
    <citation type="submission" date="2015-09" db="EMBL/GenBank/DDBJ databases">
        <authorList>
            <consortium name="Pathogen Informatics"/>
        </authorList>
    </citation>
    <scope>NUCLEOTIDE SEQUENCE [LARGE SCALE GENOMIC DNA]</scope>
    <source>
        <strain evidence="12">Lake Konstanz</strain>
    </source>
</reference>
<evidence type="ECO:0000313" key="12">
    <source>
        <dbReference type="Proteomes" id="UP000051952"/>
    </source>
</evidence>
<dbReference type="InterPro" id="IPR036249">
    <property type="entry name" value="Thioredoxin-like_sf"/>
</dbReference>
<dbReference type="EMBL" id="CYKH01000354">
    <property type="protein sequence ID" value="CUI13279.1"/>
    <property type="molecule type" value="Genomic_DNA"/>
</dbReference>
<gene>
    <name evidence="11" type="ORF">BSAL_63620</name>
</gene>
<feature type="binding site" evidence="9">
    <location>
        <position position="133"/>
    </location>
    <ligand>
        <name>[2Fe-2S] cluster</name>
        <dbReference type="ChEBI" id="CHEBI:190135"/>
    </ligand>
</feature>
<keyword evidence="3 9" id="KW-0479">Metal-binding</keyword>
<feature type="binding site" evidence="9">
    <location>
        <position position="173"/>
    </location>
    <ligand>
        <name>[2Fe-2S] cluster</name>
        <dbReference type="ChEBI" id="CHEBI:190135"/>
    </ligand>
</feature>
<evidence type="ECO:0000256" key="6">
    <source>
        <dbReference type="ARBA" id="ARBA00023014"/>
    </source>
</evidence>
<keyword evidence="6 9" id="KW-0411">Iron-sulfur</keyword>
<dbReference type="GO" id="GO:0051537">
    <property type="term" value="F:2 iron, 2 sulfur cluster binding"/>
    <property type="evidence" value="ECO:0007669"/>
    <property type="project" value="UniProtKB-KW"/>
</dbReference>
<dbReference type="PANTHER" id="PTHR10371">
    <property type="entry name" value="NADH DEHYDROGENASE UBIQUINONE FLAVOPROTEIN 2, MITOCHONDRIAL"/>
    <property type="match status" value="1"/>
</dbReference>
<dbReference type="SUPFAM" id="SSF52833">
    <property type="entry name" value="Thioredoxin-like"/>
    <property type="match status" value="1"/>
</dbReference>
<evidence type="ECO:0000256" key="1">
    <source>
        <dbReference type="ARBA" id="ARBA00010643"/>
    </source>
</evidence>
<sequence>MLRGSFLSRPTSAVASAAALTTSFRFFGGEMRHHNTDTNNTRIPWDFTMESYKKIDEIMAKFPRSRRKSGVIPLLHLAQTQNGGYIPVTAMYKIAKICEIHPMHVFQTVTFYAMFNRKPVGKYHIQFCVTTPCMLCGCDDLIHRTEKYLNVPMHGTTNDGVFTIGEMECMGCCVNAPMVVVSDYSNPPAFKYDFYEDLTWETMKKLLNDLREGRPTRLGSQLPDRKWSEPAGGKTTLHFKTPPGPYCRDLAPPKPATAAAAAPAK</sequence>
<evidence type="ECO:0000313" key="11">
    <source>
        <dbReference type="EMBL" id="CUI13279.1"/>
    </source>
</evidence>
<feature type="region of interest" description="Disordered" evidence="10">
    <location>
        <begin position="214"/>
        <end position="265"/>
    </location>
</feature>
<evidence type="ECO:0000256" key="5">
    <source>
        <dbReference type="ARBA" id="ARBA00023004"/>
    </source>
</evidence>
<comment type="cofactor">
    <cofactor evidence="8">
        <name>[2Fe-2S] cluster</name>
        <dbReference type="ChEBI" id="CHEBI:190135"/>
    </cofactor>
</comment>
<dbReference type="GO" id="GO:0006120">
    <property type="term" value="P:mitochondrial electron transport, NADH to ubiquinone"/>
    <property type="evidence" value="ECO:0007669"/>
    <property type="project" value="UniProtKB-ARBA"/>
</dbReference>
<dbReference type="PIRSF" id="PIRSF000216">
    <property type="entry name" value="NADH_DH_24kDa"/>
    <property type="match status" value="1"/>
</dbReference>
<dbReference type="InterPro" id="IPR002023">
    <property type="entry name" value="NuoE-like"/>
</dbReference>
<dbReference type="OrthoDB" id="10254187at2759"/>
<organism evidence="11 12">
    <name type="scientific">Bodo saltans</name>
    <name type="common">Flagellated protozoan</name>
    <dbReference type="NCBI Taxonomy" id="75058"/>
    <lineage>
        <taxon>Eukaryota</taxon>
        <taxon>Discoba</taxon>
        <taxon>Euglenozoa</taxon>
        <taxon>Kinetoplastea</taxon>
        <taxon>Metakinetoplastina</taxon>
        <taxon>Eubodonida</taxon>
        <taxon>Bodonidae</taxon>
        <taxon>Bodo</taxon>
    </lineage>
</organism>